<dbReference type="OrthoDB" id="28947at2759"/>
<name>A0A2P6NQF4_9EUKA</name>
<feature type="domain" description="CCAAT-binding factor" evidence="3">
    <location>
        <begin position="446"/>
        <end position="643"/>
    </location>
</feature>
<gene>
    <name evidence="4" type="ORF">PROFUN_05690</name>
</gene>
<organism evidence="4 5">
    <name type="scientific">Planoprotostelium fungivorum</name>
    <dbReference type="NCBI Taxonomy" id="1890364"/>
    <lineage>
        <taxon>Eukaryota</taxon>
        <taxon>Amoebozoa</taxon>
        <taxon>Evosea</taxon>
        <taxon>Variosea</taxon>
        <taxon>Cavosteliida</taxon>
        <taxon>Cavosteliaceae</taxon>
        <taxon>Planoprotostelium</taxon>
    </lineage>
</organism>
<accession>A0A2P6NQF4</accession>
<feature type="region of interest" description="Disordered" evidence="2">
    <location>
        <begin position="729"/>
        <end position="751"/>
    </location>
</feature>
<dbReference type="InterPro" id="IPR005612">
    <property type="entry name" value="CCAAT-binding_factor"/>
</dbReference>
<dbReference type="InterPro" id="IPR040155">
    <property type="entry name" value="CEBPZ/Mak21-like"/>
</dbReference>
<feature type="region of interest" description="Disordered" evidence="2">
    <location>
        <begin position="22"/>
        <end position="47"/>
    </location>
</feature>
<sequence>MVTQIKQGEFVVVCCVTGSDASVEKNKGSEKPDGDTKGQSKHQTPKGQELEQLLKRLNMNHWLQGNWEKASNCMGDAKLAKGAEGSKLSIGAVNQFYKRAEEIFNSVTALHDKKQKKDSDEHFLKTILKTGTQKDKLAAIVIRISEAPLFRLGQTQGLLDLAQKNHRTEATMAMDSFKDLCGSVLLPDRRLTAFADRPLNDSRVKDEDLFYWYFEDKIKNLYKNFIGVVEKASHDSVVIHRTSMLRILQDMVTNKKEGEKQIIAAVINKLGDHDKSVASKAVYVLNQLSKLHPGMRLHFAKEIEDFILRSNTTATGQYYSVIYLNQTVMHSGEDALARKLIEIYFKLFDSLNNRQNMREGRAIKSSKSIKYEDEEEKQNPSKKKKKFVKKTPVQELEQELDDKIRSQIMVGVRRAFPYAPFEEEVFQAHLNNLYRYCHGFNFDRTVQAAMLILLVESTRGDITPRFFKMMYDRILFMNSHTATAHTQFLNILYKIMKVDGDDNRVRAFVKRLLQMCALAEPEVICASLVLVSSILKSKPACASLINLTEETARNIRRKEDDKFAARIVDDDEEEKFVDVKEEGQDYRGKDKAKVGEEEPDLNRKPTFYDPYKRDPQYSGAESTCLWEAIPLVQHYHPSVSTWAKLILNGKFIEYSGDPITDFSRSIFLDRFSFKNPKTKTSNYASIMARQKEPSVDRVLQPNQLIKQAEDKVKPEDRFMYNYYTVSDSQSTTKPKKKRVEDEFDPDAPEVDDDAFDEYILKSKNTGLEDSRMEIDEDDLESDEEAAFAEAFGKGGQEEDVLLDDGETGGASGQFFDDEEEDDLDEALMGDEEVEDGEDGGQKSVYADADDFADILSSAGSDYSAGVHKKQVMQLLQIA</sequence>
<feature type="compositionally biased region" description="Acidic residues" evidence="2">
    <location>
        <begin position="741"/>
        <end position="751"/>
    </location>
</feature>
<dbReference type="Pfam" id="PF03914">
    <property type="entry name" value="CBF"/>
    <property type="match status" value="1"/>
</dbReference>
<dbReference type="GO" id="GO:0005634">
    <property type="term" value="C:nucleus"/>
    <property type="evidence" value="ECO:0007669"/>
    <property type="project" value="TreeGrafter"/>
</dbReference>
<comment type="similarity">
    <text evidence="1">Belongs to the CBF/MAK21 family.</text>
</comment>
<evidence type="ECO:0000313" key="5">
    <source>
        <dbReference type="Proteomes" id="UP000241769"/>
    </source>
</evidence>
<comment type="caution">
    <text evidence="4">The sequence shown here is derived from an EMBL/GenBank/DDBJ whole genome shotgun (WGS) entry which is preliminary data.</text>
</comment>
<evidence type="ECO:0000259" key="3">
    <source>
        <dbReference type="Pfam" id="PF03914"/>
    </source>
</evidence>
<dbReference type="Proteomes" id="UP000241769">
    <property type="component" value="Unassembled WGS sequence"/>
</dbReference>
<keyword evidence="5" id="KW-1185">Reference proteome</keyword>
<reference evidence="4 5" key="1">
    <citation type="journal article" date="2018" name="Genome Biol. Evol.">
        <title>Multiple Roots of Fruiting Body Formation in Amoebozoa.</title>
        <authorList>
            <person name="Hillmann F."/>
            <person name="Forbes G."/>
            <person name="Novohradska S."/>
            <person name="Ferling I."/>
            <person name="Riege K."/>
            <person name="Groth M."/>
            <person name="Westermann M."/>
            <person name="Marz M."/>
            <person name="Spaller T."/>
            <person name="Winckler T."/>
            <person name="Schaap P."/>
            <person name="Glockner G."/>
        </authorList>
    </citation>
    <scope>NUCLEOTIDE SEQUENCE [LARGE SCALE GENOMIC DNA]</scope>
    <source>
        <strain evidence="4 5">Jena</strain>
    </source>
</reference>
<dbReference type="EMBL" id="MDYQ01000034">
    <property type="protein sequence ID" value="PRP86174.1"/>
    <property type="molecule type" value="Genomic_DNA"/>
</dbReference>
<dbReference type="PANTHER" id="PTHR12048">
    <property type="entry name" value="CCAAT-BINDING FACTOR-RELATED"/>
    <property type="match status" value="1"/>
</dbReference>
<evidence type="ECO:0000313" key="4">
    <source>
        <dbReference type="EMBL" id="PRP86174.1"/>
    </source>
</evidence>
<feature type="region of interest" description="Disordered" evidence="2">
    <location>
        <begin position="792"/>
        <end position="822"/>
    </location>
</feature>
<feature type="compositionally biased region" description="Basic and acidic residues" evidence="2">
    <location>
        <begin position="579"/>
        <end position="603"/>
    </location>
</feature>
<proteinExistence type="inferred from homology"/>
<evidence type="ECO:0000256" key="2">
    <source>
        <dbReference type="SAM" id="MobiDB-lite"/>
    </source>
</evidence>
<evidence type="ECO:0000256" key="1">
    <source>
        <dbReference type="ARBA" id="ARBA00007797"/>
    </source>
</evidence>
<dbReference type="InParanoid" id="A0A2P6NQF4"/>
<dbReference type="STRING" id="1890364.A0A2P6NQF4"/>
<feature type="compositionally biased region" description="Basic and acidic residues" evidence="2">
    <location>
        <begin position="22"/>
        <end position="38"/>
    </location>
</feature>
<feature type="region of interest" description="Disordered" evidence="2">
    <location>
        <begin position="579"/>
        <end position="608"/>
    </location>
</feature>
<protein>
    <submittedName>
        <fullName evidence="4">Ribosome biogenesis protein MAK21</fullName>
    </submittedName>
</protein>
<dbReference type="InterPro" id="IPR016024">
    <property type="entry name" value="ARM-type_fold"/>
</dbReference>
<dbReference type="PANTHER" id="PTHR12048:SF0">
    <property type="entry name" value="CCAAT_ENHANCER-BINDING PROTEIN ZETA"/>
    <property type="match status" value="1"/>
</dbReference>
<feature type="compositionally biased region" description="Acidic residues" evidence="2">
    <location>
        <begin position="797"/>
        <end position="806"/>
    </location>
</feature>
<dbReference type="FunCoup" id="A0A2P6NQF4">
    <property type="interactions" value="325"/>
</dbReference>
<dbReference type="AlphaFoldDB" id="A0A2P6NQF4"/>
<feature type="region of interest" description="Disordered" evidence="2">
    <location>
        <begin position="369"/>
        <end position="388"/>
    </location>
</feature>
<dbReference type="SUPFAM" id="SSF48371">
    <property type="entry name" value="ARM repeat"/>
    <property type="match status" value="1"/>
</dbReference>